<dbReference type="Proteomes" id="UP000094336">
    <property type="component" value="Unassembled WGS sequence"/>
</dbReference>
<dbReference type="STRING" id="984486.A0A1E3QI19"/>
<comment type="subcellular location">
    <subcellularLocation>
        <location evidence="5">Endomembrane system</location>
        <topology evidence="5">Peripheral membrane protein</topology>
        <orientation evidence="5">Cytoplasmic side</orientation>
    </subcellularLocation>
</comment>
<dbReference type="InterPro" id="IPR007810">
    <property type="entry name" value="Pep3/Vps18_beta-prop"/>
</dbReference>
<dbReference type="InterPro" id="IPR013083">
    <property type="entry name" value="Znf_RING/FYVE/PHD"/>
</dbReference>
<dbReference type="PANTHER" id="PTHR23323:SF26">
    <property type="entry name" value="VACUOLAR PROTEIN SORTING-ASSOCIATED PROTEIN 18 HOMOLOG"/>
    <property type="match status" value="1"/>
</dbReference>
<evidence type="ECO:0000256" key="4">
    <source>
        <dbReference type="ARBA" id="ARBA00023136"/>
    </source>
</evidence>
<organism evidence="8 9">
    <name type="scientific">Babjeviella inositovora NRRL Y-12698</name>
    <dbReference type="NCBI Taxonomy" id="984486"/>
    <lineage>
        <taxon>Eukaryota</taxon>
        <taxon>Fungi</taxon>
        <taxon>Dikarya</taxon>
        <taxon>Ascomycota</taxon>
        <taxon>Saccharomycotina</taxon>
        <taxon>Pichiomycetes</taxon>
        <taxon>Serinales incertae sedis</taxon>
        <taxon>Babjeviella</taxon>
    </lineage>
</organism>
<keyword evidence="6" id="KW-0175">Coiled coil</keyword>
<dbReference type="Pfam" id="PF05131">
    <property type="entry name" value="Pep3_Vps18"/>
    <property type="match status" value="2"/>
</dbReference>
<proteinExistence type="predicted"/>
<dbReference type="AlphaFoldDB" id="A0A1E3QI19"/>
<keyword evidence="2" id="KW-0863">Zinc-finger</keyword>
<dbReference type="Gene3D" id="3.30.40.10">
    <property type="entry name" value="Zinc/RING finger domain, C3HC4 (zinc finger)"/>
    <property type="match status" value="1"/>
</dbReference>
<dbReference type="GO" id="GO:0030897">
    <property type="term" value="C:HOPS complex"/>
    <property type="evidence" value="ECO:0007669"/>
    <property type="project" value="TreeGrafter"/>
</dbReference>
<dbReference type="GO" id="GO:0048284">
    <property type="term" value="P:organelle fusion"/>
    <property type="evidence" value="ECO:0007669"/>
    <property type="project" value="TreeGrafter"/>
</dbReference>
<dbReference type="GO" id="GO:0007032">
    <property type="term" value="P:endosome organization"/>
    <property type="evidence" value="ECO:0007669"/>
    <property type="project" value="TreeGrafter"/>
</dbReference>
<dbReference type="GO" id="GO:0006904">
    <property type="term" value="P:vesicle docking involved in exocytosis"/>
    <property type="evidence" value="ECO:0007669"/>
    <property type="project" value="TreeGrafter"/>
</dbReference>
<name>A0A1E3QI19_9ASCO</name>
<protein>
    <recommendedName>
        <fullName evidence="7">RING-type domain-containing protein</fullName>
    </recommendedName>
</protein>
<dbReference type="EMBL" id="KV454442">
    <property type="protein sequence ID" value="ODQ77248.1"/>
    <property type="molecule type" value="Genomic_DNA"/>
</dbReference>
<keyword evidence="9" id="KW-1185">Reference proteome</keyword>
<dbReference type="GO" id="GO:0005768">
    <property type="term" value="C:endosome"/>
    <property type="evidence" value="ECO:0007669"/>
    <property type="project" value="TreeGrafter"/>
</dbReference>
<evidence type="ECO:0000256" key="6">
    <source>
        <dbReference type="SAM" id="Coils"/>
    </source>
</evidence>
<dbReference type="InterPro" id="IPR058919">
    <property type="entry name" value="Pep3/Vps18_RING_C"/>
</dbReference>
<evidence type="ECO:0000256" key="1">
    <source>
        <dbReference type="ARBA" id="ARBA00022723"/>
    </source>
</evidence>
<evidence type="ECO:0000256" key="2">
    <source>
        <dbReference type="ARBA" id="ARBA00022771"/>
    </source>
</evidence>
<dbReference type="RefSeq" id="XP_018982576.1">
    <property type="nucleotide sequence ID" value="XM_019130074.1"/>
</dbReference>
<dbReference type="OrthoDB" id="1845386at2759"/>
<dbReference type="GeneID" id="30147927"/>
<dbReference type="Pfam" id="PF26148">
    <property type="entry name" value="VPS18_RING_C"/>
    <property type="match status" value="1"/>
</dbReference>
<dbReference type="GO" id="GO:0030674">
    <property type="term" value="F:protein-macromolecule adaptor activity"/>
    <property type="evidence" value="ECO:0007669"/>
    <property type="project" value="TreeGrafter"/>
</dbReference>
<evidence type="ECO:0000313" key="8">
    <source>
        <dbReference type="EMBL" id="ODQ77248.1"/>
    </source>
</evidence>
<dbReference type="SMART" id="SM00184">
    <property type="entry name" value="RING"/>
    <property type="match status" value="1"/>
</dbReference>
<sequence>MKPPVFSLELVQLQFDLSNLQFLRIASNILYLIANSHVYRINLEDPSRITEIALTSVIALNGPVTNVFVSPSGCHVVLELTSAHYYLNLHYDRPKLMARFKGVQTTCLRWLTDDPFETDLLVGTKIGQILHTKLVRHDDFAKKDDHHLKCVFKAGSNNAVNDIVIRGHEITVFTHQEIYGWTLDDVVAALKTPPAESMTDASSYQVYQFGKFSDEYLIVKKGKVIKSSRARLEGLTVPAANVLVTRYHLVTFDTKSSTLSITNQLDNKVVYENKLSLDVKESIVGCTADYQSDTATFWLYSTHQIWEIVPNNESKDIWELFVARNEYDEALKSTDSALVRNLIQIRQGRQCLSEGKFKEGANLLANTTEPFESIALNLMDDTETDADTQTEKTDALLDYLLLTFKGANALQKKLLSSWIVELYITKLNQIEGWIISSKRNVGVTDLLASLHGVSTASSASLSKLLAATNQSYERFVRTNQVSLDKETIYQILTNYHNQPQLLFYANIIKDYRFTMTYYIKLKDWENALAVLMAVYCDPPLEKDLEMLSKETSPVELIYEYSTTLLVNSPRATIDVWTKLFNANYPVNVVKLLPALLTFSKTHKSQVIWNENLVILFLQKVIYKMDQMTQTMGSLSTPSRSDVKIIHDVYLSSLITYPSEQKSQAIAKEITKFLKLSKHIDQDFVLRLLIKHDQIQPAIQVLISQSLHSTAIDLALDYNMDDMVEYIINDFDSQLGDGLDLMGVLDDVLWIDNATFIQKKKLWLKVAKYLIKEVVSGSNKLEFVFREFDDEEVSEPSSAAEDSKSKKLNTILRYLLNRSNGLLTLKDILPLFPEFTVINHFQDEIIHSLKSYNNAISQLSQEMKESTKTAERIKQDIEAYKTRFTIIEPGEECHLCELLLVKKQFISFPCGHGFHKDCLLKFYVQNGDYKFQKLFESFRRQRSSPTNSSREEKLKYVTEIDEVLLKSCVLCNEFGIGLLDEGFVDEADKEFSSQWEL</sequence>
<feature type="domain" description="RING-type" evidence="7">
    <location>
        <begin position="892"/>
        <end position="970"/>
    </location>
</feature>
<feature type="coiled-coil region" evidence="6">
    <location>
        <begin position="848"/>
        <end position="882"/>
    </location>
</feature>
<keyword evidence="1" id="KW-0479">Metal-binding</keyword>
<gene>
    <name evidence="8" type="ORF">BABINDRAFT_163747</name>
</gene>
<keyword evidence="3" id="KW-0862">Zinc</keyword>
<dbReference type="SUPFAM" id="SSF57850">
    <property type="entry name" value="RING/U-box"/>
    <property type="match status" value="1"/>
</dbReference>
<evidence type="ECO:0000256" key="5">
    <source>
        <dbReference type="ARBA" id="ARBA00029433"/>
    </source>
</evidence>
<dbReference type="GO" id="GO:0007033">
    <property type="term" value="P:vacuole organization"/>
    <property type="evidence" value="ECO:0007669"/>
    <property type="project" value="TreeGrafter"/>
</dbReference>
<dbReference type="InterPro" id="IPR001841">
    <property type="entry name" value="Znf_RING"/>
</dbReference>
<dbReference type="GO" id="GO:0008270">
    <property type="term" value="F:zinc ion binding"/>
    <property type="evidence" value="ECO:0007669"/>
    <property type="project" value="UniProtKB-KW"/>
</dbReference>
<evidence type="ECO:0000313" key="9">
    <source>
        <dbReference type="Proteomes" id="UP000094336"/>
    </source>
</evidence>
<accession>A0A1E3QI19</accession>
<keyword evidence="4" id="KW-0472">Membrane</keyword>
<evidence type="ECO:0000259" key="7">
    <source>
        <dbReference type="SMART" id="SM00184"/>
    </source>
</evidence>
<reference evidence="9" key="1">
    <citation type="submission" date="2016-05" db="EMBL/GenBank/DDBJ databases">
        <title>Comparative genomics of biotechnologically important yeasts.</title>
        <authorList>
            <consortium name="DOE Joint Genome Institute"/>
            <person name="Riley R."/>
            <person name="Haridas S."/>
            <person name="Wolfe K.H."/>
            <person name="Lopes M.R."/>
            <person name="Hittinger C.T."/>
            <person name="Goker M."/>
            <person name="Salamov A."/>
            <person name="Wisecaver J."/>
            <person name="Long T.M."/>
            <person name="Aerts A.L."/>
            <person name="Barry K."/>
            <person name="Choi C."/>
            <person name="Clum A."/>
            <person name="Coughlan A.Y."/>
            <person name="Deshpande S."/>
            <person name="Douglass A.P."/>
            <person name="Hanson S.J."/>
            <person name="Klenk H.-P."/>
            <person name="Labutti K."/>
            <person name="Lapidus A."/>
            <person name="Lindquist E."/>
            <person name="Lipzen A."/>
            <person name="Meier-Kolthoff J.P."/>
            <person name="Ohm R.A."/>
            <person name="Otillar R.P."/>
            <person name="Pangilinan J."/>
            <person name="Peng Y."/>
            <person name="Rokas A."/>
            <person name="Rosa C.A."/>
            <person name="Scheuner C."/>
            <person name="Sibirny A.A."/>
            <person name="Slot J.C."/>
            <person name="Stielow J.B."/>
            <person name="Sun H."/>
            <person name="Kurtzman C.P."/>
            <person name="Blackwell M."/>
            <person name="Grigoriev I.V."/>
            <person name="Jeffries T.W."/>
        </authorList>
    </citation>
    <scope>NUCLEOTIDE SEQUENCE [LARGE SCALE GENOMIC DNA]</scope>
    <source>
        <strain evidence="9">NRRL Y-12698</strain>
    </source>
</reference>
<evidence type="ECO:0000256" key="3">
    <source>
        <dbReference type="ARBA" id="ARBA00022833"/>
    </source>
</evidence>
<dbReference type="PANTHER" id="PTHR23323">
    <property type="entry name" value="VACUOLAR PROTEIN SORTING-ASSOCIATED PROTEIN"/>
    <property type="match status" value="1"/>
</dbReference>